<name>I4BBR9_TURPD</name>
<reference evidence="1 2" key="1">
    <citation type="submission" date="2012-06" db="EMBL/GenBank/DDBJ databases">
        <title>The complete chromosome of genome of Turneriella parva DSM 21527.</title>
        <authorList>
            <consortium name="US DOE Joint Genome Institute (JGI-PGF)"/>
            <person name="Lucas S."/>
            <person name="Han J."/>
            <person name="Lapidus A."/>
            <person name="Bruce D."/>
            <person name="Goodwin L."/>
            <person name="Pitluck S."/>
            <person name="Peters L."/>
            <person name="Kyrpides N."/>
            <person name="Mavromatis K."/>
            <person name="Ivanova N."/>
            <person name="Mikhailova N."/>
            <person name="Chertkov O."/>
            <person name="Detter J.C."/>
            <person name="Tapia R."/>
            <person name="Han C."/>
            <person name="Land M."/>
            <person name="Hauser L."/>
            <person name="Markowitz V."/>
            <person name="Cheng J.-F."/>
            <person name="Hugenholtz P."/>
            <person name="Woyke T."/>
            <person name="Wu D."/>
            <person name="Gronow S."/>
            <person name="Wellnitz S."/>
            <person name="Brambilla E."/>
            <person name="Klenk H.-P."/>
            <person name="Eisen J.A."/>
        </authorList>
    </citation>
    <scope>NUCLEOTIDE SEQUENCE [LARGE SCALE GENOMIC DNA]</scope>
    <source>
        <strain evidence="2">ATCC BAA-1111 / DSM 21527 / NCTC 11395 / H</strain>
    </source>
</reference>
<gene>
    <name evidence="1" type="ordered locus">Turpa_4093</name>
</gene>
<protein>
    <submittedName>
        <fullName evidence="1">Uncharacterized protein</fullName>
    </submittedName>
</protein>
<accession>I4BBR9</accession>
<proteinExistence type="predicted"/>
<keyword evidence="2" id="KW-1185">Reference proteome</keyword>
<dbReference type="HOGENOM" id="CLU_1069364_0_0_12"/>
<dbReference type="EMBL" id="CP002959">
    <property type="protein sequence ID" value="AFM14726.1"/>
    <property type="molecule type" value="Genomic_DNA"/>
</dbReference>
<dbReference type="AlphaFoldDB" id="I4BBR9"/>
<dbReference type="KEGG" id="tpx:Turpa_4093"/>
<evidence type="ECO:0000313" key="2">
    <source>
        <dbReference type="Proteomes" id="UP000006048"/>
    </source>
</evidence>
<dbReference type="Proteomes" id="UP000006048">
    <property type="component" value="Chromosome"/>
</dbReference>
<sequence>MVSNAYRLPLIVFTALLSLNCNLEVGNPENEFSDAGKVPGFNRLSLAATNYSSCTTTDANCVSVPVVLTEGEQPKYRFEMTEVKLQLNEVTVKPYATEAIWTLVDLIRGSEVVFSEYKDSALVSEVDLGFSGGAKTRTNTYSISGNLVTDGATGKVVIPVNLAFAGDIMAVASATGSGTVTGVDFDAALWFNFTANGNEMSRVLANLSVNVCNNTAARSCTQYGEALARRVAEQIGKSAKMKRTGMNQKLNVKTNLGGSK</sequence>
<dbReference type="STRING" id="869212.Turpa_4093"/>
<evidence type="ECO:0000313" key="1">
    <source>
        <dbReference type="EMBL" id="AFM14726.1"/>
    </source>
</evidence>
<organism evidence="1 2">
    <name type="scientific">Turneriella parva (strain ATCC BAA-1111 / DSM 21527 / NCTC 11395 / H)</name>
    <name type="common">Leptospira parva</name>
    <dbReference type="NCBI Taxonomy" id="869212"/>
    <lineage>
        <taxon>Bacteria</taxon>
        <taxon>Pseudomonadati</taxon>
        <taxon>Spirochaetota</taxon>
        <taxon>Spirochaetia</taxon>
        <taxon>Leptospirales</taxon>
        <taxon>Leptospiraceae</taxon>
        <taxon>Turneriella</taxon>
    </lineage>
</organism>
<dbReference type="RefSeq" id="WP_014805201.1">
    <property type="nucleotide sequence ID" value="NC_018020.1"/>
</dbReference>